<dbReference type="Gene3D" id="3.30.360.10">
    <property type="entry name" value="Dihydrodipicolinate Reductase, domain 2"/>
    <property type="match status" value="1"/>
</dbReference>
<gene>
    <name evidence="5" type="ORF">H4O18_20575</name>
</gene>
<feature type="domain" description="Gfo/Idh/MocA-like oxidoreductase N-terminal" evidence="3">
    <location>
        <begin position="80"/>
        <end position="174"/>
    </location>
</feature>
<comment type="caution">
    <text evidence="5">The sequence shown here is derived from an EMBL/GenBank/DDBJ whole genome shotgun (WGS) entry which is preliminary data.</text>
</comment>
<evidence type="ECO:0000313" key="6">
    <source>
        <dbReference type="Proteomes" id="UP000618952"/>
    </source>
</evidence>
<organism evidence="5 6">
    <name type="scientific">Arenibacter arenosicollis</name>
    <dbReference type="NCBI Taxonomy" id="2762274"/>
    <lineage>
        <taxon>Bacteria</taxon>
        <taxon>Pseudomonadati</taxon>
        <taxon>Bacteroidota</taxon>
        <taxon>Flavobacteriia</taxon>
        <taxon>Flavobacteriales</taxon>
        <taxon>Flavobacteriaceae</taxon>
        <taxon>Arenibacter</taxon>
    </lineage>
</organism>
<dbReference type="InterPro" id="IPR000683">
    <property type="entry name" value="Gfo/Idh/MocA-like_OxRdtase_N"/>
</dbReference>
<evidence type="ECO:0000259" key="4">
    <source>
        <dbReference type="Pfam" id="PF22725"/>
    </source>
</evidence>
<accession>A0ABR7QTA6</accession>
<feature type="chain" id="PRO_5047445309" evidence="2">
    <location>
        <begin position="23"/>
        <end position="391"/>
    </location>
</feature>
<name>A0ABR7QTA6_9FLAO</name>
<dbReference type="Proteomes" id="UP000618952">
    <property type="component" value="Unassembled WGS sequence"/>
</dbReference>
<proteinExistence type="predicted"/>
<dbReference type="InterPro" id="IPR036291">
    <property type="entry name" value="NAD(P)-bd_dom_sf"/>
</dbReference>
<keyword evidence="2" id="KW-0732">Signal</keyword>
<evidence type="ECO:0000256" key="2">
    <source>
        <dbReference type="SAM" id="SignalP"/>
    </source>
</evidence>
<dbReference type="SUPFAM" id="SSF55347">
    <property type="entry name" value="Glyceraldehyde-3-phosphate dehydrogenase-like, C-terminal domain"/>
    <property type="match status" value="1"/>
</dbReference>
<evidence type="ECO:0000259" key="3">
    <source>
        <dbReference type="Pfam" id="PF01408"/>
    </source>
</evidence>
<dbReference type="PANTHER" id="PTHR43818:SF11">
    <property type="entry name" value="BCDNA.GH03377"/>
    <property type="match status" value="1"/>
</dbReference>
<dbReference type="PANTHER" id="PTHR43818">
    <property type="entry name" value="BCDNA.GH03377"/>
    <property type="match status" value="1"/>
</dbReference>
<dbReference type="InterPro" id="IPR050463">
    <property type="entry name" value="Gfo/Idh/MocA_oxidrdct_glycsds"/>
</dbReference>
<keyword evidence="6" id="KW-1185">Reference proteome</keyword>
<feature type="signal peptide" evidence="2">
    <location>
        <begin position="1"/>
        <end position="22"/>
    </location>
</feature>
<dbReference type="Gene3D" id="3.40.50.720">
    <property type="entry name" value="NAD(P)-binding Rossmann-like Domain"/>
    <property type="match status" value="1"/>
</dbReference>
<evidence type="ECO:0000313" key="5">
    <source>
        <dbReference type="EMBL" id="MBC8770403.1"/>
    </source>
</evidence>
<dbReference type="Pfam" id="PF01408">
    <property type="entry name" value="GFO_IDH_MocA"/>
    <property type="match status" value="1"/>
</dbReference>
<evidence type="ECO:0000256" key="1">
    <source>
        <dbReference type="ARBA" id="ARBA00023002"/>
    </source>
</evidence>
<dbReference type="Pfam" id="PF22725">
    <property type="entry name" value="GFO_IDH_MocA_C3"/>
    <property type="match status" value="1"/>
</dbReference>
<protein>
    <submittedName>
        <fullName evidence="5">Gfo/Idh/MocA family oxidoreductase</fullName>
    </submittedName>
</protein>
<dbReference type="EMBL" id="JACLHY010000034">
    <property type="protein sequence ID" value="MBC8770403.1"/>
    <property type="molecule type" value="Genomic_DNA"/>
</dbReference>
<dbReference type="RefSeq" id="WP_187588186.1">
    <property type="nucleotide sequence ID" value="NZ_JACLHY010000034.1"/>
</dbReference>
<reference evidence="5 6" key="1">
    <citation type="submission" date="2020-08" db="EMBL/GenBank/DDBJ databases">
        <title>Arenibacter gaetbuli sp. nov., isolated from a sand dune.</title>
        <authorList>
            <person name="Park S."/>
            <person name="Yoon J.-H."/>
        </authorList>
    </citation>
    <scope>NUCLEOTIDE SEQUENCE [LARGE SCALE GENOMIC DNA]</scope>
    <source>
        <strain evidence="5 6">BSSL-BM3</strain>
    </source>
</reference>
<sequence length="391" mass="43525">MPFNRRKFISQSFASAAGLATAAMIPTNMFGNDLHNTARPEEIILKPNNPTGNKESIRFSVIGLNHGHIYGMVDSLINGGGTMVAVYATEPELLKDFTKRYPKVKIAKSQKEIIEDNSIQLVASASIPVERAPLGIRVMQSGKDYMTDKPGILTLEQFKEVKKVQKETKRIYSIVYSERLGNPASVQAAELVSAGAIGKVVQTIGLGPHRMRPESRPDWFFDPNKAGGILCDIGSHQCDQFLFYTNSQQAEVNYSQIGNFKNSHNPTYQDFGDMSVRSPHATGYIRIDWFTPDGLGTWGDGRTFILGTEGYIEMRKYIDIAGREGGNHLFLVNQKETKYYNCSNVYMPYGEQLVNDVVHRTETAMSQDHCFLATELALIGQQQAHKINVGS</sequence>
<keyword evidence="1" id="KW-0560">Oxidoreductase</keyword>
<dbReference type="InterPro" id="IPR055170">
    <property type="entry name" value="GFO_IDH_MocA-like_dom"/>
</dbReference>
<dbReference type="SUPFAM" id="SSF51735">
    <property type="entry name" value="NAD(P)-binding Rossmann-fold domains"/>
    <property type="match status" value="1"/>
</dbReference>
<feature type="domain" description="GFO/IDH/MocA-like oxidoreductase" evidence="4">
    <location>
        <begin position="187"/>
        <end position="313"/>
    </location>
</feature>